<comment type="caution">
    <text evidence="2">The sequence shown here is derived from an EMBL/GenBank/DDBJ whole genome shotgun (WGS) entry which is preliminary data.</text>
</comment>
<gene>
    <name evidence="2" type="ORF">M2283_004223</name>
</gene>
<accession>A0ABT6LKS2</accession>
<dbReference type="Proteomes" id="UP001160499">
    <property type="component" value="Unassembled WGS sequence"/>
</dbReference>
<name>A0ABT6LKS2_9ACTN</name>
<organism evidence="2 3">
    <name type="scientific">Streptomyces pseudovenezuelae</name>
    <dbReference type="NCBI Taxonomy" id="67350"/>
    <lineage>
        <taxon>Bacteria</taxon>
        <taxon>Bacillati</taxon>
        <taxon>Actinomycetota</taxon>
        <taxon>Actinomycetes</taxon>
        <taxon>Kitasatosporales</taxon>
        <taxon>Streptomycetaceae</taxon>
        <taxon>Streptomyces</taxon>
        <taxon>Streptomyces aurantiacus group</taxon>
    </lineage>
</organism>
<proteinExistence type="predicted"/>
<evidence type="ECO:0000313" key="2">
    <source>
        <dbReference type="EMBL" id="MDH6216905.1"/>
    </source>
</evidence>
<evidence type="ECO:0000313" key="3">
    <source>
        <dbReference type="Proteomes" id="UP001160499"/>
    </source>
</evidence>
<dbReference type="EMBL" id="JARXVH010000006">
    <property type="protein sequence ID" value="MDH6216905.1"/>
    <property type="molecule type" value="Genomic_DNA"/>
</dbReference>
<keyword evidence="3" id="KW-1185">Reference proteome</keyword>
<feature type="region of interest" description="Disordered" evidence="1">
    <location>
        <begin position="1"/>
        <end position="33"/>
    </location>
</feature>
<sequence length="33" mass="3432">MRRPKGVTANAADPPPAYPAEPGGIVRGRRSVS</sequence>
<protein>
    <submittedName>
        <fullName evidence="2">Uncharacterized protein</fullName>
    </submittedName>
</protein>
<evidence type="ECO:0000256" key="1">
    <source>
        <dbReference type="SAM" id="MobiDB-lite"/>
    </source>
</evidence>
<reference evidence="2 3" key="1">
    <citation type="submission" date="2023-04" db="EMBL/GenBank/DDBJ databases">
        <title>Forest soil microbial communities from Buena Vista Peninsula, Colon Province, Panama.</title>
        <authorList>
            <person name="Bouskill N."/>
        </authorList>
    </citation>
    <scope>NUCLEOTIDE SEQUENCE [LARGE SCALE GENOMIC DNA]</scope>
    <source>
        <strain evidence="2 3">GGS1</strain>
    </source>
</reference>